<evidence type="ECO:0000313" key="1">
    <source>
        <dbReference type="EMBL" id="PZQ12858.1"/>
    </source>
</evidence>
<protein>
    <submittedName>
        <fullName evidence="1">Uncharacterized protein</fullName>
    </submittedName>
</protein>
<dbReference type="EMBL" id="QFPO01000011">
    <property type="protein sequence ID" value="PZQ12858.1"/>
    <property type="molecule type" value="Genomic_DNA"/>
</dbReference>
<accession>A0A2W5KBQ9</accession>
<proteinExistence type="predicted"/>
<dbReference type="Proteomes" id="UP000249046">
    <property type="component" value="Unassembled WGS sequence"/>
</dbReference>
<name>A0A2W5KBQ9_9GAMM</name>
<organism evidence="1 2">
    <name type="scientific">Rhodanobacter denitrificans</name>
    <dbReference type="NCBI Taxonomy" id="666685"/>
    <lineage>
        <taxon>Bacteria</taxon>
        <taxon>Pseudomonadati</taxon>
        <taxon>Pseudomonadota</taxon>
        <taxon>Gammaproteobacteria</taxon>
        <taxon>Lysobacterales</taxon>
        <taxon>Rhodanobacteraceae</taxon>
        <taxon>Rhodanobacter</taxon>
    </lineage>
</organism>
<gene>
    <name evidence="1" type="ORF">DI564_12485</name>
</gene>
<evidence type="ECO:0000313" key="2">
    <source>
        <dbReference type="Proteomes" id="UP000249046"/>
    </source>
</evidence>
<reference evidence="1 2" key="1">
    <citation type="submission" date="2017-08" db="EMBL/GenBank/DDBJ databases">
        <title>Infants hospitalized years apart are colonized by the same room-sourced microbial strains.</title>
        <authorList>
            <person name="Brooks B."/>
            <person name="Olm M.R."/>
            <person name="Firek B.A."/>
            <person name="Baker R."/>
            <person name="Thomas B.C."/>
            <person name="Morowitz M.J."/>
            <person name="Banfield J.F."/>
        </authorList>
    </citation>
    <scope>NUCLEOTIDE SEQUENCE [LARGE SCALE GENOMIC DNA]</scope>
    <source>
        <strain evidence="1">S2_005_003_R2_42</strain>
    </source>
</reference>
<sequence length="89" mass="8943">MIGCMNTPAPAADLVAALDALERRLPQIVAAHPDPGAFACAWSAEAEAILALTRPVDESYANGRVAAMLAAAGVELGFDLCGPAAPPAS</sequence>
<dbReference type="AlphaFoldDB" id="A0A2W5KBQ9"/>
<comment type="caution">
    <text evidence="1">The sequence shown here is derived from an EMBL/GenBank/DDBJ whole genome shotgun (WGS) entry which is preliminary data.</text>
</comment>